<dbReference type="Gene3D" id="2.60.120.200">
    <property type="match status" value="1"/>
</dbReference>
<feature type="compositionally biased region" description="Polar residues" evidence="1">
    <location>
        <begin position="158"/>
        <end position="171"/>
    </location>
</feature>
<dbReference type="AlphaFoldDB" id="K2NIP1"/>
<keyword evidence="4" id="KW-1185">Reference proteome</keyword>
<proteinExistence type="predicted"/>
<dbReference type="InterPro" id="IPR013320">
    <property type="entry name" value="ConA-like_dom_sf"/>
</dbReference>
<dbReference type="EMBL" id="AHKC01014893">
    <property type="protein sequence ID" value="EKF28792.1"/>
    <property type="molecule type" value="Genomic_DNA"/>
</dbReference>
<evidence type="ECO:0000259" key="2">
    <source>
        <dbReference type="Pfam" id="PF22925"/>
    </source>
</evidence>
<evidence type="ECO:0000313" key="3">
    <source>
        <dbReference type="EMBL" id="EKF28792.1"/>
    </source>
</evidence>
<dbReference type="GO" id="GO:0004308">
    <property type="term" value="F:exo-alpha-sialidase activity"/>
    <property type="evidence" value="ECO:0007669"/>
    <property type="project" value="InterPro"/>
</dbReference>
<accession>K2NIP1</accession>
<dbReference type="InterPro" id="IPR055239">
    <property type="entry name" value="TS_C"/>
</dbReference>
<protein>
    <submittedName>
        <fullName evidence="3">Trans-sialidase, putative</fullName>
    </submittedName>
</protein>
<dbReference type="InterPro" id="IPR008377">
    <property type="entry name" value="Sialidase_trypan"/>
</dbReference>
<comment type="caution">
    <text evidence="3">The sequence shown here is derived from an EMBL/GenBank/DDBJ whole genome shotgun (WGS) entry which is preliminary data.</text>
</comment>
<evidence type="ECO:0000313" key="4">
    <source>
        <dbReference type="Proteomes" id="UP000007350"/>
    </source>
</evidence>
<dbReference type="Pfam" id="PF22925">
    <property type="entry name" value="TS_C"/>
    <property type="match status" value="1"/>
</dbReference>
<sequence length="208" mass="21860">MGVNMNGDEKTVLLGLSYNSGGKCKLSCGGGNPKELSSTLKPETTYQVAIVRQNSTQGTAYVDGQRVGEQCELENTESKEISHFYIGGDGGSAEGTGSQEGVSVTVTNVLLYNRPLEDTEIKALNAIKVPIPNEDDRRAGREDIPSTAENLRAAQDPVSPSTHGVSQQTEKGSLRAVYGEEALVVSKAASVDTTLSVGVKTAEQLPSG</sequence>
<name>K2NIP1_TRYCR</name>
<feature type="non-terminal residue" evidence="3">
    <location>
        <position position="208"/>
    </location>
</feature>
<reference evidence="3 4" key="1">
    <citation type="journal article" date="2012" name="BMC Genomics">
        <title>Comparative genomic analysis of human infective Trypanosoma cruzi lineages with the bat-restricted subspecies T. cruzi marinkellei.</title>
        <authorList>
            <person name="Franzen O."/>
            <person name="Talavera-Lopez C."/>
            <person name="Ochaya S."/>
            <person name="Butler C.E."/>
            <person name="Messenger L.A."/>
            <person name="Lewis M.D."/>
            <person name="Llewellyn M.S."/>
            <person name="Marinkelle C.J."/>
            <person name="Tyler K.M."/>
            <person name="Miles M.A."/>
            <person name="Andersson B."/>
        </authorList>
    </citation>
    <scope>NUCLEOTIDE SEQUENCE [LARGE SCALE GENOMIC DNA]</scope>
    <source>
        <strain evidence="3 4">B7</strain>
    </source>
</reference>
<feature type="region of interest" description="Disordered" evidence="1">
    <location>
        <begin position="150"/>
        <end position="173"/>
    </location>
</feature>
<organism evidence="3 4">
    <name type="scientific">Trypanosoma cruzi marinkellei</name>
    <dbReference type="NCBI Taxonomy" id="85056"/>
    <lineage>
        <taxon>Eukaryota</taxon>
        <taxon>Discoba</taxon>
        <taxon>Euglenozoa</taxon>
        <taxon>Kinetoplastea</taxon>
        <taxon>Metakinetoplastina</taxon>
        <taxon>Trypanosomatida</taxon>
        <taxon>Trypanosomatidae</taxon>
        <taxon>Trypanosoma</taxon>
        <taxon>Schizotrypanum</taxon>
    </lineage>
</organism>
<dbReference type="SUPFAM" id="SSF49899">
    <property type="entry name" value="Concanavalin A-like lectins/glucanases"/>
    <property type="match status" value="1"/>
</dbReference>
<dbReference type="PRINTS" id="PR01803">
    <property type="entry name" value="TCSIALIDASE"/>
</dbReference>
<feature type="domain" description="Trans-sialidase C-terminal" evidence="2">
    <location>
        <begin position="1"/>
        <end position="118"/>
    </location>
</feature>
<evidence type="ECO:0000256" key="1">
    <source>
        <dbReference type="SAM" id="MobiDB-lite"/>
    </source>
</evidence>
<gene>
    <name evidence="3" type="ORF">MOQ_007448</name>
</gene>
<dbReference type="Proteomes" id="UP000007350">
    <property type="component" value="Unassembled WGS sequence"/>
</dbReference>